<dbReference type="AlphaFoldDB" id="A0A1J5R571"/>
<dbReference type="Gene3D" id="2.130.10.10">
    <property type="entry name" value="YVTN repeat-like/Quinoprotein amine dehydrogenase"/>
    <property type="match status" value="1"/>
</dbReference>
<sequence length="480" mass="51479">MTFVLSQHPTMCHRSKFCRLQAGLPGLLLWLCGFGAAFGIQSAYAASRQPVPPSLPGPPPASQPCAGLTLGQGVVPMAARAKPGLGRPYKSVYGATVERITDVKAWNGGQNGVIAPMYSTVPAWNSNETYLVLYQTKGFAKGSNVPARYLLFNGMNYQFIRDLPITTADVEDVYWSPVDPDILYYITDYGVPNGNWGPVLAQYSVSRNSSKVLHRFDGPPVTLNQKVDFGHILYLSWNNADKQLIVGIRAQAGYPHLFAASYNITTGQAGPWKKYASDKDWTGLQIAPSGKLGIIGDRVVDAVSQAVVRRMNTDSGEHGDFGVLANGDDAWVSSQFGSSIFSSVPEGNVIVENLRTGQVRTIVGKATGWRYPGVGSHISALAFKNPGWVANSIVGNPSGLGLLDSTILLANIDTGQVCRVAHHHSNGSDPTTHPPGGPQGYWAEPHVVISPSGTRLLFASDWGGSPDVDTYVVTLPGFRP</sequence>
<evidence type="ECO:0000313" key="2">
    <source>
        <dbReference type="EMBL" id="OIQ91094.1"/>
    </source>
</evidence>
<accession>A0A1J5R571</accession>
<evidence type="ECO:0000256" key="1">
    <source>
        <dbReference type="SAM" id="MobiDB-lite"/>
    </source>
</evidence>
<reference evidence="2" key="1">
    <citation type="submission" date="2016-10" db="EMBL/GenBank/DDBJ databases">
        <title>Sequence of Gallionella enrichment culture.</title>
        <authorList>
            <person name="Poehlein A."/>
            <person name="Muehling M."/>
            <person name="Daniel R."/>
        </authorList>
    </citation>
    <scope>NUCLEOTIDE SEQUENCE</scope>
</reference>
<name>A0A1J5R571_9ZZZZ</name>
<gene>
    <name evidence="2" type="ORF">GALL_269980</name>
</gene>
<dbReference type="SUPFAM" id="SSF82171">
    <property type="entry name" value="DPP6 N-terminal domain-like"/>
    <property type="match status" value="1"/>
</dbReference>
<protein>
    <submittedName>
        <fullName evidence="2">Uncharacterized protein</fullName>
    </submittedName>
</protein>
<organism evidence="2">
    <name type="scientific">mine drainage metagenome</name>
    <dbReference type="NCBI Taxonomy" id="410659"/>
    <lineage>
        <taxon>unclassified sequences</taxon>
        <taxon>metagenomes</taxon>
        <taxon>ecological metagenomes</taxon>
    </lineage>
</organism>
<comment type="caution">
    <text evidence="2">The sequence shown here is derived from an EMBL/GenBank/DDBJ whole genome shotgun (WGS) entry which is preliminary data.</text>
</comment>
<feature type="region of interest" description="Disordered" evidence="1">
    <location>
        <begin position="421"/>
        <end position="442"/>
    </location>
</feature>
<dbReference type="InterPro" id="IPR015943">
    <property type="entry name" value="WD40/YVTN_repeat-like_dom_sf"/>
</dbReference>
<proteinExistence type="predicted"/>
<dbReference type="EMBL" id="MLJW01000270">
    <property type="protein sequence ID" value="OIQ91094.1"/>
    <property type="molecule type" value="Genomic_DNA"/>
</dbReference>